<organism evidence="1 2">
    <name type="scientific">Methylobacterium trifolii</name>
    <dbReference type="NCBI Taxonomy" id="1003092"/>
    <lineage>
        <taxon>Bacteria</taxon>
        <taxon>Pseudomonadati</taxon>
        <taxon>Pseudomonadota</taxon>
        <taxon>Alphaproteobacteria</taxon>
        <taxon>Hyphomicrobiales</taxon>
        <taxon>Methylobacteriaceae</taxon>
        <taxon>Methylobacterium</taxon>
    </lineage>
</organism>
<comment type="caution">
    <text evidence="1">The sequence shown here is derived from an EMBL/GenBank/DDBJ whole genome shotgun (WGS) entry which is preliminary data.</text>
</comment>
<proteinExistence type="predicted"/>
<reference evidence="1" key="1">
    <citation type="journal article" date="2021" name="Front. Microbiol.">
        <title>Comprehensive Comparative Genomics and Phenotyping of Methylobacterium Species.</title>
        <authorList>
            <person name="Alessa O."/>
            <person name="Ogura Y."/>
            <person name="Fujitani Y."/>
            <person name="Takami H."/>
            <person name="Hayashi T."/>
            <person name="Sahin N."/>
            <person name="Tani A."/>
        </authorList>
    </citation>
    <scope>NUCLEOTIDE SEQUENCE</scope>
    <source>
        <strain evidence="1">DSM 23632</strain>
    </source>
</reference>
<dbReference type="EMBL" id="BPRB01000018">
    <property type="protein sequence ID" value="GJE58234.1"/>
    <property type="molecule type" value="Genomic_DNA"/>
</dbReference>
<gene>
    <name evidence="1" type="ORF">MPOCJGCO_0313</name>
</gene>
<sequence length="128" mass="13894">MLGPVDNSCVLTEGVRPPAMRSIAFPLLVGSLAGLLAAGPASPQSRAPAQGRSTVQRMTCAETMDLVKREGAVVLGAAAGQPERFVRDRSFCEMSEIAELRFVPTRDNPQCPIGYRCREPGFDDWNWD</sequence>
<keyword evidence="2" id="KW-1185">Reference proteome</keyword>
<reference evidence="1" key="2">
    <citation type="submission" date="2021-08" db="EMBL/GenBank/DDBJ databases">
        <authorList>
            <person name="Tani A."/>
            <person name="Ola A."/>
            <person name="Ogura Y."/>
            <person name="Katsura K."/>
            <person name="Hayashi T."/>
        </authorList>
    </citation>
    <scope>NUCLEOTIDE SEQUENCE</scope>
    <source>
        <strain evidence="1">DSM 23632</strain>
    </source>
</reference>
<evidence type="ECO:0000313" key="1">
    <source>
        <dbReference type="EMBL" id="GJE58234.1"/>
    </source>
</evidence>
<dbReference type="Proteomes" id="UP001055057">
    <property type="component" value="Unassembled WGS sequence"/>
</dbReference>
<name>A0ABQ4TUW1_9HYPH</name>
<accession>A0ABQ4TUW1</accession>
<protein>
    <submittedName>
        <fullName evidence="1">Uncharacterized protein</fullName>
    </submittedName>
</protein>
<evidence type="ECO:0000313" key="2">
    <source>
        <dbReference type="Proteomes" id="UP001055057"/>
    </source>
</evidence>